<protein>
    <submittedName>
        <fullName evidence="4">Amino-acid acetyltransferase</fullName>
        <ecNumber evidence="4">2.3.1.1</ecNumber>
    </submittedName>
</protein>
<dbReference type="Pfam" id="PF00583">
    <property type="entry name" value="Acetyltransf_1"/>
    <property type="match status" value="1"/>
</dbReference>
<evidence type="ECO:0000259" key="3">
    <source>
        <dbReference type="PROSITE" id="PS51186"/>
    </source>
</evidence>
<dbReference type="KEGG" id="mcad:Pan265_10540"/>
<dbReference type="NCBIfam" id="NF005840">
    <property type="entry name" value="PRK07757.1"/>
    <property type="match status" value="1"/>
</dbReference>
<dbReference type="SUPFAM" id="SSF55729">
    <property type="entry name" value="Acyl-CoA N-acyltransferases (Nat)"/>
    <property type="match status" value="1"/>
</dbReference>
<dbReference type="GO" id="GO:0016747">
    <property type="term" value="F:acyltransferase activity, transferring groups other than amino-acyl groups"/>
    <property type="evidence" value="ECO:0007669"/>
    <property type="project" value="InterPro"/>
</dbReference>
<dbReference type="EMBL" id="CP036280">
    <property type="protein sequence ID" value="QDU71205.1"/>
    <property type="molecule type" value="Genomic_DNA"/>
</dbReference>
<dbReference type="AlphaFoldDB" id="A0A518BW42"/>
<keyword evidence="2 4" id="KW-0012">Acyltransferase</keyword>
<dbReference type="CDD" id="cd04301">
    <property type="entry name" value="NAT_SF"/>
    <property type="match status" value="1"/>
</dbReference>
<dbReference type="InterPro" id="IPR000182">
    <property type="entry name" value="GNAT_dom"/>
</dbReference>
<dbReference type="RefSeq" id="WP_236254721.1">
    <property type="nucleotide sequence ID" value="NZ_CP036280.1"/>
</dbReference>
<gene>
    <name evidence="4" type="primary">argA</name>
    <name evidence="4" type="ORF">Pan265_10540</name>
</gene>
<dbReference type="PANTHER" id="PTHR43877">
    <property type="entry name" value="AMINOALKYLPHOSPHONATE N-ACETYLTRANSFERASE-RELATED-RELATED"/>
    <property type="match status" value="1"/>
</dbReference>
<sequence>MSAEVDITIRNATVADVPSIARLINDSAELGLMLPRPMATLYERVRELFVADRGGAVVGVGGLSIIWADLAEVVSLVVDAGCRGHGLGGRLVEACVGEARRLGVRRLMTLTYEQAFFERHGFVVVDRQALPLKVWSECLRCPKNQACDEIAMIRVLDDVAELTAPRADVAAPRPTLIPILAEGHPVVGDGIRRSSYPPVDGD</sequence>
<keyword evidence="5" id="KW-1185">Reference proteome</keyword>
<evidence type="ECO:0000313" key="4">
    <source>
        <dbReference type="EMBL" id="QDU71205.1"/>
    </source>
</evidence>
<keyword evidence="1 4" id="KW-0808">Transferase</keyword>
<feature type="domain" description="N-acetyltransferase" evidence="3">
    <location>
        <begin position="7"/>
        <end position="141"/>
    </location>
</feature>
<evidence type="ECO:0000256" key="1">
    <source>
        <dbReference type="ARBA" id="ARBA00022679"/>
    </source>
</evidence>
<dbReference type="PROSITE" id="PS51186">
    <property type="entry name" value="GNAT"/>
    <property type="match status" value="1"/>
</dbReference>
<evidence type="ECO:0000313" key="5">
    <source>
        <dbReference type="Proteomes" id="UP000320386"/>
    </source>
</evidence>
<reference evidence="4 5" key="1">
    <citation type="submission" date="2019-02" db="EMBL/GenBank/DDBJ databases">
        <title>Deep-cultivation of Planctomycetes and their phenomic and genomic characterization uncovers novel biology.</title>
        <authorList>
            <person name="Wiegand S."/>
            <person name="Jogler M."/>
            <person name="Boedeker C."/>
            <person name="Pinto D."/>
            <person name="Vollmers J."/>
            <person name="Rivas-Marin E."/>
            <person name="Kohn T."/>
            <person name="Peeters S.H."/>
            <person name="Heuer A."/>
            <person name="Rast P."/>
            <person name="Oberbeckmann S."/>
            <person name="Bunk B."/>
            <person name="Jeske O."/>
            <person name="Meyerdierks A."/>
            <person name="Storesund J.E."/>
            <person name="Kallscheuer N."/>
            <person name="Luecker S."/>
            <person name="Lage O.M."/>
            <person name="Pohl T."/>
            <person name="Merkel B.J."/>
            <person name="Hornburger P."/>
            <person name="Mueller R.-W."/>
            <person name="Bruemmer F."/>
            <person name="Labrenz M."/>
            <person name="Spormann A.M."/>
            <person name="Op den Camp H."/>
            <person name="Overmann J."/>
            <person name="Amann R."/>
            <person name="Jetten M.S.M."/>
            <person name="Mascher T."/>
            <person name="Medema M.H."/>
            <person name="Devos D.P."/>
            <person name="Kaster A.-K."/>
            <person name="Ovreas L."/>
            <person name="Rohde M."/>
            <person name="Galperin M.Y."/>
            <person name="Jogler C."/>
        </authorList>
    </citation>
    <scope>NUCLEOTIDE SEQUENCE [LARGE SCALE GENOMIC DNA]</scope>
    <source>
        <strain evidence="4 5">Pan265</strain>
    </source>
</reference>
<accession>A0A518BW42</accession>
<dbReference type="InterPro" id="IPR050832">
    <property type="entry name" value="Bact_Acetyltransf"/>
</dbReference>
<name>A0A518BW42_9BACT</name>
<dbReference type="InterPro" id="IPR016181">
    <property type="entry name" value="Acyl_CoA_acyltransferase"/>
</dbReference>
<evidence type="ECO:0000256" key="2">
    <source>
        <dbReference type="ARBA" id="ARBA00023315"/>
    </source>
</evidence>
<dbReference type="Proteomes" id="UP000320386">
    <property type="component" value="Chromosome"/>
</dbReference>
<proteinExistence type="predicted"/>
<dbReference type="EC" id="2.3.1.1" evidence="4"/>
<dbReference type="Gene3D" id="3.40.630.30">
    <property type="match status" value="1"/>
</dbReference>
<organism evidence="4 5">
    <name type="scientific">Mucisphaera calidilacus</name>
    <dbReference type="NCBI Taxonomy" id="2527982"/>
    <lineage>
        <taxon>Bacteria</taxon>
        <taxon>Pseudomonadati</taxon>
        <taxon>Planctomycetota</taxon>
        <taxon>Phycisphaerae</taxon>
        <taxon>Phycisphaerales</taxon>
        <taxon>Phycisphaeraceae</taxon>
        <taxon>Mucisphaera</taxon>
    </lineage>
</organism>